<gene>
    <name evidence="1" type="ORF">A6F65_01716</name>
</gene>
<dbReference type="AlphaFoldDB" id="A0A1C7D9N0"/>
<dbReference type="PATRIC" id="fig|645517.4.peg.1703"/>
<proteinExistence type="predicted"/>
<sequence>MRWHEHWLTLRFRLSDAAQVKVPPFAPRRHADGLWQRTCFEMFVRHGEGEEYTEFNFSPSGQWAVYDFSAPREGMRQRVRSRAPACTWRAGGKAAFFDAALPVAALPDGASDIGLSAVMVEEGSIKSFWALCHHGDSPDFHDPACFTARLPAREAP</sequence>
<evidence type="ECO:0000313" key="2">
    <source>
        <dbReference type="Proteomes" id="UP000092698"/>
    </source>
</evidence>
<dbReference type="STRING" id="645517.A6F65_01716"/>
<protein>
    <recommendedName>
        <fullName evidence="3">DOMON-like domain-containing protein</fullName>
    </recommendedName>
</protein>
<name>A0A1C7D9N0_9SPHN</name>
<dbReference type="Gene3D" id="2.60.40.1190">
    <property type="match status" value="1"/>
</dbReference>
<reference evidence="1 2" key="1">
    <citation type="submission" date="2016-07" db="EMBL/GenBank/DDBJ databases">
        <title>Complete genome sequence of Altererythrobacter namhicola JCM 16345T, containing esterase-encoding genes.</title>
        <authorList>
            <person name="Cheng H."/>
            <person name="Wu Y.-H."/>
            <person name="Jian S.-L."/>
            <person name="Huo Y.-Y."/>
            <person name="Wang C.-S."/>
            <person name="Xu X.-W."/>
        </authorList>
    </citation>
    <scope>NUCLEOTIDE SEQUENCE [LARGE SCALE GENOMIC DNA]</scope>
    <source>
        <strain evidence="1 2">JCM 16345</strain>
    </source>
</reference>
<accession>A0A1C7D9N0</accession>
<dbReference type="Proteomes" id="UP000092698">
    <property type="component" value="Chromosome"/>
</dbReference>
<evidence type="ECO:0008006" key="3">
    <source>
        <dbReference type="Google" id="ProtNLM"/>
    </source>
</evidence>
<dbReference type="KEGG" id="anh:A6F65_01716"/>
<dbReference type="CDD" id="cd09627">
    <property type="entry name" value="DOMON_murB_like"/>
    <property type="match status" value="1"/>
</dbReference>
<dbReference type="EMBL" id="CP016545">
    <property type="protein sequence ID" value="ANU08013.1"/>
    <property type="molecule type" value="Genomic_DNA"/>
</dbReference>
<keyword evidence="2" id="KW-1185">Reference proteome</keyword>
<organism evidence="1 2">
    <name type="scientific">Paraurantiacibacter namhicola</name>
    <dbReference type="NCBI Taxonomy" id="645517"/>
    <lineage>
        <taxon>Bacteria</taxon>
        <taxon>Pseudomonadati</taxon>
        <taxon>Pseudomonadota</taxon>
        <taxon>Alphaproteobacteria</taxon>
        <taxon>Sphingomonadales</taxon>
        <taxon>Erythrobacteraceae</taxon>
        <taxon>Paraurantiacibacter</taxon>
    </lineage>
</organism>
<evidence type="ECO:0000313" key="1">
    <source>
        <dbReference type="EMBL" id="ANU08013.1"/>
    </source>
</evidence>